<proteinExistence type="predicted"/>
<evidence type="ECO:0000313" key="3">
    <source>
        <dbReference type="Proteomes" id="UP001314263"/>
    </source>
</evidence>
<accession>A0AAV1I8M7</accession>
<reference evidence="2 3" key="1">
    <citation type="submission" date="2023-10" db="EMBL/GenBank/DDBJ databases">
        <authorList>
            <person name="Maclean D."/>
            <person name="Macfadyen A."/>
        </authorList>
    </citation>
    <scope>NUCLEOTIDE SEQUENCE [LARGE SCALE GENOMIC DNA]</scope>
</reference>
<name>A0AAV1I8M7_9CHLO</name>
<dbReference type="InterPro" id="IPR043822">
    <property type="entry name" value="EsV_1_7_cys"/>
</dbReference>
<gene>
    <name evidence="2" type="ORF">CVIRNUC_006905</name>
</gene>
<dbReference type="EMBL" id="CAUYUE010000009">
    <property type="protein sequence ID" value="CAK0783706.1"/>
    <property type="molecule type" value="Genomic_DNA"/>
</dbReference>
<comment type="caution">
    <text evidence="2">The sequence shown here is derived from an EMBL/GenBank/DDBJ whole genome shotgun (WGS) entry which is preliminary data.</text>
</comment>
<dbReference type="Pfam" id="PF19114">
    <property type="entry name" value="EsV_1_7_cys"/>
    <property type="match status" value="1"/>
</dbReference>
<evidence type="ECO:0008006" key="4">
    <source>
        <dbReference type="Google" id="ProtNLM"/>
    </source>
</evidence>
<sequence length="302" mass="32839">MVDVANRRCEADGCHKAPAFNYPAESRRRFCADHKLEGMVNLRKKRARSDIELQIAAAGAHPSQVVEEYMDDEQQGAYRYDEAYQAVAQQQMAAAAAVATASNGQTGQYGAPNVHHDGQVQPSGLDHQVAESMAQLGYVGQSVFNNMHMLPHSMQQDLVNAVASGNSDLVQAATQAATQRFMAMAQAQQVGSQDAHDASSFPQASSYPQQHLTPEQMMLAHSGGPGDQDMMHLSVPEHHMASMAATLQPDMHHQKQDQALTAEQILAQYGTLPDQHHDLSAQHVLASQHMHMQQGSNTGQQA</sequence>
<dbReference type="SMART" id="SM01425">
    <property type="entry name" value="EsV_1_7"/>
    <property type="match status" value="1"/>
</dbReference>
<dbReference type="Proteomes" id="UP001314263">
    <property type="component" value="Unassembled WGS sequence"/>
</dbReference>
<evidence type="ECO:0000313" key="2">
    <source>
        <dbReference type="EMBL" id="CAK0783706.1"/>
    </source>
</evidence>
<dbReference type="AlphaFoldDB" id="A0AAV1I8M7"/>
<keyword evidence="3" id="KW-1185">Reference proteome</keyword>
<protein>
    <recommendedName>
        <fullName evidence="4">SBP-type domain-containing protein</fullName>
    </recommendedName>
</protein>
<evidence type="ECO:0000256" key="1">
    <source>
        <dbReference type="SAM" id="MobiDB-lite"/>
    </source>
</evidence>
<feature type="region of interest" description="Disordered" evidence="1">
    <location>
        <begin position="188"/>
        <end position="207"/>
    </location>
</feature>
<organism evidence="2 3">
    <name type="scientific">Coccomyxa viridis</name>
    <dbReference type="NCBI Taxonomy" id="1274662"/>
    <lineage>
        <taxon>Eukaryota</taxon>
        <taxon>Viridiplantae</taxon>
        <taxon>Chlorophyta</taxon>
        <taxon>core chlorophytes</taxon>
        <taxon>Trebouxiophyceae</taxon>
        <taxon>Trebouxiophyceae incertae sedis</taxon>
        <taxon>Coccomyxaceae</taxon>
        <taxon>Coccomyxa</taxon>
    </lineage>
</organism>